<evidence type="ECO:0000313" key="4">
    <source>
        <dbReference type="Proteomes" id="UP000030645"/>
    </source>
</evidence>
<dbReference type="PANTHER" id="PTHR36381">
    <property type="entry name" value="ETHYLENE-REGULATED TRANSCRIPT 2 (ERT2)"/>
    <property type="match status" value="1"/>
</dbReference>
<evidence type="ECO:0000256" key="2">
    <source>
        <dbReference type="SAM" id="Phobius"/>
    </source>
</evidence>
<keyword evidence="2" id="KW-0472">Membrane</keyword>
<dbReference type="PANTHER" id="PTHR36381:SF1">
    <property type="entry name" value="ETHYLENE-REGULATED TRANSCRIPT 2 (ERT2)"/>
    <property type="match status" value="1"/>
</dbReference>
<dbReference type="Proteomes" id="UP000030645">
    <property type="component" value="Unassembled WGS sequence"/>
</dbReference>
<keyword evidence="2" id="KW-1133">Transmembrane helix</keyword>
<dbReference type="EMBL" id="KE344673">
    <property type="protein sequence ID" value="EXB75200.1"/>
    <property type="molecule type" value="Genomic_DNA"/>
</dbReference>
<dbReference type="KEGG" id="mnt:21408655"/>
<proteinExistence type="predicted"/>
<reference evidence="4" key="1">
    <citation type="submission" date="2013-01" db="EMBL/GenBank/DDBJ databases">
        <title>Draft Genome Sequence of a Mulberry Tree, Morus notabilis C.K. Schneid.</title>
        <authorList>
            <person name="He N."/>
            <person name="Zhao S."/>
        </authorList>
    </citation>
    <scope>NUCLEOTIDE SEQUENCE</scope>
</reference>
<evidence type="ECO:0000313" key="3">
    <source>
        <dbReference type="EMBL" id="EXB75200.1"/>
    </source>
</evidence>
<feature type="transmembrane region" description="Helical" evidence="2">
    <location>
        <begin position="136"/>
        <end position="153"/>
    </location>
</feature>
<keyword evidence="4" id="KW-1185">Reference proteome</keyword>
<dbReference type="OrthoDB" id="690172at2759"/>
<feature type="transmembrane region" description="Helical" evidence="2">
    <location>
        <begin position="355"/>
        <end position="381"/>
    </location>
</feature>
<feature type="compositionally biased region" description="Basic and acidic residues" evidence="1">
    <location>
        <begin position="296"/>
        <end position="311"/>
    </location>
</feature>
<feature type="region of interest" description="Disordered" evidence="1">
    <location>
        <begin position="287"/>
        <end position="328"/>
    </location>
</feature>
<evidence type="ECO:0008006" key="5">
    <source>
        <dbReference type="Google" id="ProtNLM"/>
    </source>
</evidence>
<evidence type="ECO:0000256" key="1">
    <source>
        <dbReference type="SAM" id="MobiDB-lite"/>
    </source>
</evidence>
<dbReference type="AlphaFoldDB" id="W9RI76"/>
<gene>
    <name evidence="3" type="ORF">L484_025980</name>
</gene>
<keyword evidence="2" id="KW-0812">Transmembrane</keyword>
<feature type="transmembrane region" description="Helical" evidence="2">
    <location>
        <begin position="158"/>
        <end position="176"/>
    </location>
</feature>
<feature type="compositionally biased region" description="Basic residues" evidence="1">
    <location>
        <begin position="54"/>
        <end position="64"/>
    </location>
</feature>
<feature type="region of interest" description="Disordered" evidence="1">
    <location>
        <begin position="106"/>
        <end position="127"/>
    </location>
</feature>
<sequence>MPLPWKKTKVTRISRIVADLQSPKRGGSLVVETGFPTSLIDLFVKNRDRLKKPSIKKKKKKKKTNQNDTNQPQNDIDDFVTSDPITANSHSSLDDSPICVEPISEEAENLTPSESVEEEEEETEVESVTHEDQNRVVLFLAVLKIFAVVVLGLSTKKLTVGITLSAFVLLFLEYVGKRLICRFLKLFWFKKEEDEFVHVKESKSLIDEIEVGEANNNNNDDENREEIFSAGPDLELLSRDKKWGFVDTKEVMEDGKGDVLVVEKSKSCSKRAKIRAKIIKNFVPKKLRSSKRDKKPKYSQDEDNKVEKFEEEKEEDQQSEEEERFEKIDDGNELSVVGEEQVEEESKGNWVCLTLFLIVLVGLFGGRILAFLLTIAWCFVFKLIRSLRRSSLAISS</sequence>
<feature type="compositionally biased region" description="Acidic residues" evidence="1">
    <location>
        <begin position="312"/>
        <end position="323"/>
    </location>
</feature>
<name>W9RI76_9ROSA</name>
<feature type="region of interest" description="Disordered" evidence="1">
    <location>
        <begin position="54"/>
        <end position="81"/>
    </location>
</feature>
<dbReference type="STRING" id="981085.W9RI76"/>
<protein>
    <recommendedName>
        <fullName evidence="5">Ethylene-responsive nuclear family protein</fullName>
    </recommendedName>
</protein>
<organism evidence="3 4">
    <name type="scientific">Morus notabilis</name>
    <dbReference type="NCBI Taxonomy" id="981085"/>
    <lineage>
        <taxon>Eukaryota</taxon>
        <taxon>Viridiplantae</taxon>
        <taxon>Streptophyta</taxon>
        <taxon>Embryophyta</taxon>
        <taxon>Tracheophyta</taxon>
        <taxon>Spermatophyta</taxon>
        <taxon>Magnoliopsida</taxon>
        <taxon>eudicotyledons</taxon>
        <taxon>Gunneridae</taxon>
        <taxon>Pentapetalae</taxon>
        <taxon>rosids</taxon>
        <taxon>fabids</taxon>
        <taxon>Rosales</taxon>
        <taxon>Moraceae</taxon>
        <taxon>Moreae</taxon>
        <taxon>Morus</taxon>
    </lineage>
</organism>
<dbReference type="eggNOG" id="ENOG502S5YB">
    <property type="taxonomic scope" value="Eukaryota"/>
</dbReference>
<accession>W9RI76</accession>
<feature type="compositionally biased region" description="Acidic residues" evidence="1">
    <location>
        <begin position="115"/>
        <end position="125"/>
    </location>
</feature>